<comment type="caution">
    <text evidence="3">The sequence shown here is derived from an EMBL/GenBank/DDBJ whole genome shotgun (WGS) entry which is preliminary data.</text>
</comment>
<keyword evidence="4" id="KW-1185">Reference proteome</keyword>
<keyword evidence="2" id="KW-0732">Signal</keyword>
<keyword evidence="1" id="KW-1133">Transmembrane helix</keyword>
<dbReference type="Proteomes" id="UP000664859">
    <property type="component" value="Unassembled WGS sequence"/>
</dbReference>
<protein>
    <submittedName>
        <fullName evidence="3">Uncharacterized protein</fullName>
    </submittedName>
</protein>
<evidence type="ECO:0000313" key="4">
    <source>
        <dbReference type="Proteomes" id="UP000664859"/>
    </source>
</evidence>
<feature type="transmembrane region" description="Helical" evidence="1">
    <location>
        <begin position="93"/>
        <end position="116"/>
    </location>
</feature>
<name>A0A836CHE8_9STRA</name>
<gene>
    <name evidence="3" type="ORF">JKP88DRAFT_219038</name>
</gene>
<evidence type="ECO:0000313" key="3">
    <source>
        <dbReference type="EMBL" id="KAG5185649.1"/>
    </source>
</evidence>
<organism evidence="3 4">
    <name type="scientific">Tribonema minus</name>
    <dbReference type="NCBI Taxonomy" id="303371"/>
    <lineage>
        <taxon>Eukaryota</taxon>
        <taxon>Sar</taxon>
        <taxon>Stramenopiles</taxon>
        <taxon>Ochrophyta</taxon>
        <taxon>PX clade</taxon>
        <taxon>Xanthophyceae</taxon>
        <taxon>Tribonematales</taxon>
        <taxon>Tribonemataceae</taxon>
        <taxon>Tribonema</taxon>
    </lineage>
</organism>
<proteinExistence type="predicted"/>
<keyword evidence="1" id="KW-0812">Transmembrane</keyword>
<dbReference type="EMBL" id="JAFCMP010000124">
    <property type="protein sequence ID" value="KAG5185649.1"/>
    <property type="molecule type" value="Genomic_DNA"/>
</dbReference>
<feature type="chain" id="PRO_5032520976" evidence="2">
    <location>
        <begin position="21"/>
        <end position="123"/>
    </location>
</feature>
<evidence type="ECO:0000256" key="1">
    <source>
        <dbReference type="SAM" id="Phobius"/>
    </source>
</evidence>
<evidence type="ECO:0000256" key="2">
    <source>
        <dbReference type="SAM" id="SignalP"/>
    </source>
</evidence>
<accession>A0A836CHE8</accession>
<sequence>MRSGKTLICLALAALGVCTAFAPPPPRHMVPQAVQKSEAPGVTLPKWLAAPGAAAVGVAMAPLAAHADAQGASALVLAGGLKDKVIEFTSSDAVLAVPLLLGFLVATGLAGTIFFLSQPAEND</sequence>
<dbReference type="AlphaFoldDB" id="A0A836CHE8"/>
<keyword evidence="1" id="KW-0472">Membrane</keyword>
<reference evidence="3" key="1">
    <citation type="submission" date="2021-02" db="EMBL/GenBank/DDBJ databases">
        <title>First Annotated Genome of the Yellow-green Alga Tribonema minus.</title>
        <authorList>
            <person name="Mahan K.M."/>
        </authorList>
    </citation>
    <scope>NUCLEOTIDE SEQUENCE</scope>
    <source>
        <strain evidence="3">UTEX B ZZ1240</strain>
    </source>
</reference>
<feature type="signal peptide" evidence="2">
    <location>
        <begin position="1"/>
        <end position="20"/>
    </location>
</feature>